<gene>
    <name evidence="1" type="ORF">Godav_021884</name>
</gene>
<comment type="caution">
    <text evidence="1">The sequence shown here is derived from an EMBL/GenBank/DDBJ whole genome shotgun (WGS) entry which is preliminary data.</text>
</comment>
<sequence length="17" mass="2057">MRLENTRALRRQLKGQS</sequence>
<proteinExistence type="predicted"/>
<evidence type="ECO:0000313" key="1">
    <source>
        <dbReference type="EMBL" id="MBA0638781.1"/>
    </source>
</evidence>
<protein>
    <submittedName>
        <fullName evidence="1">Uncharacterized protein</fullName>
    </submittedName>
</protein>
<dbReference type="AlphaFoldDB" id="A0A7J8TKY8"/>
<dbReference type="Proteomes" id="UP000593561">
    <property type="component" value="Unassembled WGS sequence"/>
</dbReference>
<accession>A0A7J8TKY8</accession>
<evidence type="ECO:0000313" key="2">
    <source>
        <dbReference type="Proteomes" id="UP000593561"/>
    </source>
</evidence>
<name>A0A7J8TKY8_GOSDV</name>
<dbReference type="EMBL" id="JABFAC010273430">
    <property type="protein sequence ID" value="MBA0638781.1"/>
    <property type="molecule type" value="Genomic_DNA"/>
</dbReference>
<keyword evidence="2" id="KW-1185">Reference proteome</keyword>
<organism evidence="1 2">
    <name type="scientific">Gossypium davidsonii</name>
    <name type="common">Davidson's cotton</name>
    <name type="synonym">Gossypium klotzschianum subsp. davidsonii</name>
    <dbReference type="NCBI Taxonomy" id="34287"/>
    <lineage>
        <taxon>Eukaryota</taxon>
        <taxon>Viridiplantae</taxon>
        <taxon>Streptophyta</taxon>
        <taxon>Embryophyta</taxon>
        <taxon>Tracheophyta</taxon>
        <taxon>Spermatophyta</taxon>
        <taxon>Magnoliopsida</taxon>
        <taxon>eudicotyledons</taxon>
        <taxon>Gunneridae</taxon>
        <taxon>Pentapetalae</taxon>
        <taxon>rosids</taxon>
        <taxon>malvids</taxon>
        <taxon>Malvales</taxon>
        <taxon>Malvaceae</taxon>
        <taxon>Malvoideae</taxon>
        <taxon>Gossypium</taxon>
    </lineage>
</organism>
<reference evidence="1 2" key="1">
    <citation type="journal article" date="2019" name="Genome Biol. Evol.">
        <title>Insights into the evolution of the New World diploid cottons (Gossypium, subgenus Houzingenia) based on genome sequencing.</title>
        <authorList>
            <person name="Grover C.E."/>
            <person name="Arick M.A. 2nd"/>
            <person name="Thrash A."/>
            <person name="Conover J.L."/>
            <person name="Sanders W.S."/>
            <person name="Peterson D.G."/>
            <person name="Frelichowski J.E."/>
            <person name="Scheffler J.A."/>
            <person name="Scheffler B.E."/>
            <person name="Wendel J.F."/>
        </authorList>
    </citation>
    <scope>NUCLEOTIDE SEQUENCE [LARGE SCALE GENOMIC DNA]</scope>
    <source>
        <strain evidence="1">27</strain>
        <tissue evidence="1">Leaf</tissue>
    </source>
</reference>